<sequence length="60" mass="6737">MKRDQVLHHQFRSHGARRLGGAVRVVNVARGTLRIFTKESGEKHGCFGVGTLLHRIKSTE</sequence>
<protein>
    <submittedName>
        <fullName evidence="1">Uncharacterized protein</fullName>
    </submittedName>
</protein>
<reference evidence="2" key="1">
    <citation type="submission" date="2017-04" db="EMBL/GenBank/DDBJ databases">
        <title>Genome evolution of the luminous symbionts of deep sea anglerfish.</title>
        <authorList>
            <person name="Hendry T.A."/>
        </authorList>
    </citation>
    <scope>NUCLEOTIDE SEQUENCE [LARGE SCALE GENOMIC DNA]</scope>
</reference>
<comment type="caution">
    <text evidence="1">The sequence shown here is derived from an EMBL/GenBank/DDBJ whole genome shotgun (WGS) entry which is preliminary data.</text>
</comment>
<proteinExistence type="predicted"/>
<organism evidence="1 2">
    <name type="scientific">Candidatus Enterovibrio escicola</name>
    <dbReference type="NCBI Taxonomy" id="1927127"/>
    <lineage>
        <taxon>Bacteria</taxon>
        <taxon>Pseudomonadati</taxon>
        <taxon>Pseudomonadota</taxon>
        <taxon>Gammaproteobacteria</taxon>
        <taxon>Vibrionales</taxon>
        <taxon>Vibrionaceae</taxon>
        <taxon>Enterovibrio</taxon>
    </lineage>
</organism>
<dbReference type="AlphaFoldDB" id="A0A2A5T342"/>
<name>A0A2A5T342_9GAMM</name>
<keyword evidence="2" id="KW-1185">Reference proteome</keyword>
<gene>
    <name evidence="1" type="ORF">BTN49_1814</name>
</gene>
<accession>A0A2A5T342</accession>
<evidence type="ECO:0000313" key="1">
    <source>
        <dbReference type="EMBL" id="PCS22589.1"/>
    </source>
</evidence>
<evidence type="ECO:0000313" key="2">
    <source>
        <dbReference type="Proteomes" id="UP000219020"/>
    </source>
</evidence>
<dbReference type="EMBL" id="NBYY01000016">
    <property type="protein sequence ID" value="PCS22589.1"/>
    <property type="molecule type" value="Genomic_DNA"/>
</dbReference>
<dbReference type="Proteomes" id="UP000219020">
    <property type="component" value="Unassembled WGS sequence"/>
</dbReference>